<keyword evidence="1" id="KW-0812">Transmembrane</keyword>
<gene>
    <name evidence="2" type="ORF">PSQ19_05715</name>
</gene>
<protein>
    <submittedName>
        <fullName evidence="2">Uncharacterized protein</fullName>
    </submittedName>
</protein>
<keyword evidence="1" id="KW-1133">Transmembrane helix</keyword>
<keyword evidence="1" id="KW-0472">Membrane</keyword>
<sequence length="119" mass="13625">MNTIDWLVLRRLGGRIGITLLVIYGIIALVESLDTWRFQYVTEKFGTLVAILMVMASAVRWTIKTLPVTVLMGAILGIMDLKSHREPDSHQRQRHLHLAHSPRSTHWPFHYQHGGFGRA</sequence>
<evidence type="ECO:0000313" key="2">
    <source>
        <dbReference type="EMBL" id="WDR03582.1"/>
    </source>
</evidence>
<dbReference type="RefSeq" id="WP_282219973.1">
    <property type="nucleotide sequence ID" value="NZ_CP118246.1"/>
</dbReference>
<name>A0ABY7YQV6_9HYPH</name>
<dbReference type="Proteomes" id="UP001220530">
    <property type="component" value="Chromosome"/>
</dbReference>
<keyword evidence="3" id="KW-1185">Reference proteome</keyword>
<feature type="transmembrane region" description="Helical" evidence="1">
    <location>
        <begin position="12"/>
        <end position="33"/>
    </location>
</feature>
<evidence type="ECO:0000256" key="1">
    <source>
        <dbReference type="SAM" id="Phobius"/>
    </source>
</evidence>
<dbReference type="EMBL" id="CP118246">
    <property type="protein sequence ID" value="WDR03582.1"/>
    <property type="molecule type" value="Genomic_DNA"/>
</dbReference>
<accession>A0ABY7YQV6</accession>
<organism evidence="2 3">
    <name type="scientific">Devosia algicola</name>
    <dbReference type="NCBI Taxonomy" id="3026418"/>
    <lineage>
        <taxon>Bacteria</taxon>
        <taxon>Pseudomonadati</taxon>
        <taxon>Pseudomonadota</taxon>
        <taxon>Alphaproteobacteria</taxon>
        <taxon>Hyphomicrobiales</taxon>
        <taxon>Devosiaceae</taxon>
        <taxon>Devosia</taxon>
    </lineage>
</organism>
<feature type="transmembrane region" description="Helical" evidence="1">
    <location>
        <begin position="45"/>
        <end position="63"/>
    </location>
</feature>
<proteinExistence type="predicted"/>
<evidence type="ECO:0000313" key="3">
    <source>
        <dbReference type="Proteomes" id="UP001220530"/>
    </source>
</evidence>
<reference evidence="2 3" key="1">
    <citation type="submission" date="2023-02" db="EMBL/GenBank/DDBJ databases">
        <title>Devosia algicola sp. nov., isolated from the phycosphere of marine algae.</title>
        <authorList>
            <person name="Kim J.M."/>
            <person name="Lee J.K."/>
            <person name="Choi B.J."/>
            <person name="Bayburt H."/>
            <person name="Jeon C.O."/>
        </authorList>
    </citation>
    <scope>NUCLEOTIDE SEQUENCE [LARGE SCALE GENOMIC DNA]</scope>
    <source>
        <strain evidence="2 3">G20-9</strain>
    </source>
</reference>